<dbReference type="PANTHER" id="PTHR47234:SF2">
    <property type="entry name" value="TONB-DEPENDENT RECEPTOR"/>
    <property type="match status" value="1"/>
</dbReference>
<dbReference type="Gene3D" id="2.40.170.20">
    <property type="entry name" value="TonB-dependent receptor, beta-barrel domain"/>
    <property type="match status" value="1"/>
</dbReference>
<protein>
    <recommendedName>
        <fullName evidence="10">TonB-dependent receptor</fullName>
    </recommendedName>
</protein>
<feature type="chain" id="PRO_5006601548" description="TonB-dependent receptor" evidence="5">
    <location>
        <begin position="29"/>
        <end position="1148"/>
    </location>
</feature>
<dbReference type="RefSeq" id="WP_058022150.1">
    <property type="nucleotide sequence ID" value="NZ_CP013189.1"/>
</dbReference>
<dbReference type="PANTHER" id="PTHR47234">
    <property type="match status" value="1"/>
</dbReference>
<evidence type="ECO:0000256" key="4">
    <source>
        <dbReference type="RuleBase" id="RU003357"/>
    </source>
</evidence>
<sequence length="1148" mass="123376" precursor="true">MSRWLGDKSLALAIAGIMSGVASIPAVAQSGAESDIEEVVVTGSYLRGSPLDAPSPVQVVDRSSIEAQGASQVWDVIKNLEINSGSISNEGADGGNAALGNLSGTANVNLRNLGENSTLTLVNGKRQVSAATTTPSGGEFVDINTIPLVMVDRVEVLTDGGSALYGSDAVAGVVNIIMRTEFEGLELYGDVQALEKEMGNQDRTASAIWGWASDSGNTNLVLAGEVFRRDAVPVTAARFYDNRSEFTAPVGGMGTLINQAAFGARVNPAYINQAAVDQAISEGGTSSLRYTDPLCDDLTAADGSALFWGTRTSQRGQPSSVCRENDAQWRLLNVGMERDSLSASFMHSFSEAAEFYSFAQWSKSDIERSDSGYVTARGPSMFLAAPGSHQGNPAWAGYSIGQPAELGYFAPAIGLSRPTAADIPNAPIALANGGPNVPMSANVQIGNFPRQGGNTNVNLTETVGVQAGVRGEFFAVNDRRFNYDVSYSWSGTSFELEYQTFQRDRAELAVNGLGGPNCTPNGVSDFDFLSARSHISPALPTFWDFLGGTFTQYYFPGFVHTTRESLSLALTSNNHGQDGCQFYNPFLTSVTDASLGNSQELIDWMTPTVRRADKRNKLAVFDAVLSGDLFQMSGGMAQFAVGAQYRQQNNKSRAPYLNDPGLPNAILGWGADGRPDEFHYVSNNYECSQCIFNYDHDRDVKAVFSEFSLPLINNVETQFALRWEDYGDSIGSEVTPKVAASWRPIDELLIRGSFSQSFRAPNVGVQREGLEASSITFRDPLRNQAVRAGLAAVDNANAQPNTTYTVGAPAPNIGNESANTYGLGFQWTPYGALEGLSVGADFWRFEVKDRVMPQPGISSIAQELVAFEAAAANPANYVLNSSLANDAAQPFQACDPVALEAQWGSSPDGSRNATGQVIPGSRLDCVVDPRSYVVPDVVRTQGSTEGALVTIVSSSINAGEVTADGVDLKLGYQWTTDMGRFRLSSDFTYVNQYKLSDVPGLELGLLETGVFDAAGTTGDGVLVRSLPDVKGNITLNWSSNSLQHSVTLISRYVGSYRDLAYRNNFENGNDFVRSVVSEKIDSYNSIDLQYSYVHEWGNPDLGTAIFTVGALDAFNATLPFRYAGALNYDATVFDGRGRRFYARALLQF</sequence>
<evidence type="ECO:0000256" key="2">
    <source>
        <dbReference type="ARBA" id="ARBA00023136"/>
    </source>
</evidence>
<comment type="similarity">
    <text evidence="4">Belongs to the TonB-dependent receptor family.</text>
</comment>
<gene>
    <name evidence="8" type="ORF">PS2015_2045</name>
</gene>
<keyword evidence="9" id="KW-1185">Reference proteome</keyword>
<name>A0A0S2KEC2_9GAMM</name>
<keyword evidence="4" id="KW-0798">TonB box</keyword>
<evidence type="ECO:0000256" key="5">
    <source>
        <dbReference type="SAM" id="SignalP"/>
    </source>
</evidence>
<dbReference type="GO" id="GO:0009279">
    <property type="term" value="C:cell outer membrane"/>
    <property type="evidence" value="ECO:0007669"/>
    <property type="project" value="UniProtKB-SubCell"/>
</dbReference>
<dbReference type="Gene3D" id="2.170.130.10">
    <property type="entry name" value="TonB-dependent receptor, plug domain"/>
    <property type="match status" value="1"/>
</dbReference>
<evidence type="ECO:0000256" key="3">
    <source>
        <dbReference type="ARBA" id="ARBA00023237"/>
    </source>
</evidence>
<evidence type="ECO:0000259" key="6">
    <source>
        <dbReference type="Pfam" id="PF00593"/>
    </source>
</evidence>
<evidence type="ECO:0008006" key="10">
    <source>
        <dbReference type="Google" id="ProtNLM"/>
    </source>
</evidence>
<comment type="subcellular location">
    <subcellularLocation>
        <location evidence="1 4">Cell outer membrane</location>
    </subcellularLocation>
</comment>
<feature type="domain" description="TonB-dependent receptor-like beta-barrel" evidence="6">
    <location>
        <begin position="545"/>
        <end position="1093"/>
    </location>
</feature>
<keyword evidence="5" id="KW-0732">Signal</keyword>
<dbReference type="KEGG" id="pspi:PS2015_2045"/>
<dbReference type="InterPro" id="IPR036942">
    <property type="entry name" value="Beta-barrel_TonB_sf"/>
</dbReference>
<dbReference type="AlphaFoldDB" id="A0A0S2KEC2"/>
<keyword evidence="3" id="KW-0998">Cell outer membrane</keyword>
<dbReference type="InterPro" id="IPR012910">
    <property type="entry name" value="Plug_dom"/>
</dbReference>
<evidence type="ECO:0000259" key="7">
    <source>
        <dbReference type="Pfam" id="PF07715"/>
    </source>
</evidence>
<dbReference type="Pfam" id="PF00593">
    <property type="entry name" value="TonB_dep_Rec_b-barrel"/>
    <property type="match status" value="1"/>
</dbReference>
<dbReference type="Pfam" id="PF07715">
    <property type="entry name" value="Plug"/>
    <property type="match status" value="1"/>
</dbReference>
<dbReference type="SUPFAM" id="SSF56935">
    <property type="entry name" value="Porins"/>
    <property type="match status" value="1"/>
</dbReference>
<proteinExistence type="inferred from homology"/>
<dbReference type="Proteomes" id="UP000065641">
    <property type="component" value="Chromosome"/>
</dbReference>
<evidence type="ECO:0000313" key="8">
    <source>
        <dbReference type="EMBL" id="ALO46684.1"/>
    </source>
</evidence>
<evidence type="ECO:0000313" key="9">
    <source>
        <dbReference type="Proteomes" id="UP000065641"/>
    </source>
</evidence>
<dbReference type="PATRIC" id="fig|1249552.3.peg.2055"/>
<dbReference type="OrthoDB" id="6276154at2"/>
<dbReference type="InterPro" id="IPR037066">
    <property type="entry name" value="Plug_dom_sf"/>
</dbReference>
<keyword evidence="2 4" id="KW-0472">Membrane</keyword>
<evidence type="ECO:0000256" key="1">
    <source>
        <dbReference type="ARBA" id="ARBA00004442"/>
    </source>
</evidence>
<dbReference type="STRING" id="1249552.PS2015_2045"/>
<dbReference type="EMBL" id="CP013189">
    <property type="protein sequence ID" value="ALO46684.1"/>
    <property type="molecule type" value="Genomic_DNA"/>
</dbReference>
<accession>A0A0S2KEC2</accession>
<reference evidence="8 9" key="1">
    <citation type="submission" date="2015-11" db="EMBL/GenBank/DDBJ databases">
        <authorList>
            <person name="Zhang Y."/>
            <person name="Guo Z."/>
        </authorList>
    </citation>
    <scope>NUCLEOTIDE SEQUENCE [LARGE SCALE GENOMIC DNA]</scope>
    <source>
        <strain evidence="8 9">KCTC 32221</strain>
    </source>
</reference>
<feature type="signal peptide" evidence="5">
    <location>
        <begin position="1"/>
        <end position="28"/>
    </location>
</feature>
<feature type="domain" description="TonB-dependent receptor plug" evidence="7">
    <location>
        <begin position="51"/>
        <end position="173"/>
    </location>
</feature>
<organism evidence="8 9">
    <name type="scientific">Pseudohongiella spirulinae</name>
    <dbReference type="NCBI Taxonomy" id="1249552"/>
    <lineage>
        <taxon>Bacteria</taxon>
        <taxon>Pseudomonadati</taxon>
        <taxon>Pseudomonadota</taxon>
        <taxon>Gammaproteobacteria</taxon>
        <taxon>Pseudomonadales</taxon>
        <taxon>Pseudohongiellaceae</taxon>
        <taxon>Pseudohongiella</taxon>
    </lineage>
</organism>
<dbReference type="InterPro" id="IPR000531">
    <property type="entry name" value="Beta-barrel_TonB"/>
</dbReference>